<feature type="compositionally biased region" description="Polar residues" evidence="1">
    <location>
        <begin position="604"/>
        <end position="615"/>
    </location>
</feature>
<dbReference type="PROSITE" id="PS51159">
    <property type="entry name" value="CBM21"/>
    <property type="match status" value="1"/>
</dbReference>
<evidence type="ECO:0000256" key="1">
    <source>
        <dbReference type="SAM" id="MobiDB-lite"/>
    </source>
</evidence>
<feature type="compositionally biased region" description="Basic and acidic residues" evidence="1">
    <location>
        <begin position="105"/>
        <end position="116"/>
    </location>
</feature>
<feature type="region of interest" description="Disordered" evidence="1">
    <location>
        <begin position="20"/>
        <end position="39"/>
    </location>
</feature>
<feature type="compositionally biased region" description="Basic and acidic residues" evidence="1">
    <location>
        <begin position="174"/>
        <end position="187"/>
    </location>
</feature>
<feature type="region of interest" description="Disordered" evidence="1">
    <location>
        <begin position="827"/>
        <end position="871"/>
    </location>
</feature>
<dbReference type="Gene3D" id="2.60.40.2440">
    <property type="entry name" value="Carbohydrate binding type-21 domain"/>
    <property type="match status" value="1"/>
</dbReference>
<feature type="region of interest" description="Disordered" evidence="1">
    <location>
        <begin position="903"/>
        <end position="950"/>
    </location>
</feature>
<dbReference type="PANTHER" id="PTHR12307:SF36">
    <property type="entry name" value="GLYCOGEN-BINDING SUBUNIT 76A"/>
    <property type="match status" value="1"/>
</dbReference>
<dbReference type="PANTHER" id="PTHR12307">
    <property type="entry name" value="PROTEIN PHOSPHATASE 1 REGULATORY SUBUNIT"/>
    <property type="match status" value="1"/>
</dbReference>
<dbReference type="GO" id="GO:2001069">
    <property type="term" value="F:glycogen binding"/>
    <property type="evidence" value="ECO:0007669"/>
    <property type="project" value="TreeGrafter"/>
</dbReference>
<gene>
    <name evidence="3" type="ORF">HYPSUDRAFT_898826</name>
</gene>
<feature type="region of interest" description="Disordered" evidence="1">
    <location>
        <begin position="656"/>
        <end position="700"/>
    </location>
</feature>
<dbReference type="OMA" id="NIYLESM"/>
<feature type="compositionally biased region" description="Low complexity" evidence="1">
    <location>
        <begin position="88"/>
        <end position="100"/>
    </location>
</feature>
<dbReference type="AlphaFoldDB" id="A0A0D2NK18"/>
<feature type="region of interest" description="Disordered" evidence="1">
    <location>
        <begin position="172"/>
        <end position="224"/>
    </location>
</feature>
<feature type="region of interest" description="Disordered" evidence="1">
    <location>
        <begin position="304"/>
        <end position="342"/>
    </location>
</feature>
<feature type="compositionally biased region" description="Polar residues" evidence="1">
    <location>
        <begin position="683"/>
        <end position="700"/>
    </location>
</feature>
<feature type="compositionally biased region" description="Pro residues" evidence="1">
    <location>
        <begin position="591"/>
        <end position="602"/>
    </location>
</feature>
<proteinExistence type="predicted"/>
<reference evidence="4" key="1">
    <citation type="submission" date="2014-04" db="EMBL/GenBank/DDBJ databases">
        <title>Evolutionary Origins and Diversification of the Mycorrhizal Mutualists.</title>
        <authorList>
            <consortium name="DOE Joint Genome Institute"/>
            <consortium name="Mycorrhizal Genomics Consortium"/>
            <person name="Kohler A."/>
            <person name="Kuo A."/>
            <person name="Nagy L.G."/>
            <person name="Floudas D."/>
            <person name="Copeland A."/>
            <person name="Barry K.W."/>
            <person name="Cichocki N."/>
            <person name="Veneault-Fourrey C."/>
            <person name="LaButti K."/>
            <person name="Lindquist E.A."/>
            <person name="Lipzen A."/>
            <person name="Lundell T."/>
            <person name="Morin E."/>
            <person name="Murat C."/>
            <person name="Riley R."/>
            <person name="Ohm R."/>
            <person name="Sun H."/>
            <person name="Tunlid A."/>
            <person name="Henrissat B."/>
            <person name="Grigoriev I.V."/>
            <person name="Hibbett D.S."/>
            <person name="Martin F."/>
        </authorList>
    </citation>
    <scope>NUCLEOTIDE SEQUENCE [LARGE SCALE GENOMIC DNA]</scope>
    <source>
        <strain evidence="4">FD-334 SS-4</strain>
    </source>
</reference>
<dbReference type="InterPro" id="IPR050782">
    <property type="entry name" value="PP1_regulatory_subunit_3"/>
</dbReference>
<evidence type="ECO:0000313" key="3">
    <source>
        <dbReference type="EMBL" id="KJA19209.1"/>
    </source>
</evidence>
<dbReference type="GO" id="GO:0008157">
    <property type="term" value="F:protein phosphatase 1 binding"/>
    <property type="evidence" value="ECO:0007669"/>
    <property type="project" value="TreeGrafter"/>
</dbReference>
<feature type="region of interest" description="Disordered" evidence="1">
    <location>
        <begin position="261"/>
        <end position="283"/>
    </location>
</feature>
<feature type="compositionally biased region" description="Low complexity" evidence="1">
    <location>
        <begin position="616"/>
        <end position="633"/>
    </location>
</feature>
<dbReference type="OrthoDB" id="1881at2759"/>
<keyword evidence="4" id="KW-1185">Reference proteome</keyword>
<dbReference type="Pfam" id="PF03370">
    <property type="entry name" value="CBM_21"/>
    <property type="match status" value="1"/>
</dbReference>
<feature type="compositionally biased region" description="Low complexity" evidence="1">
    <location>
        <begin position="854"/>
        <end position="871"/>
    </location>
</feature>
<feature type="compositionally biased region" description="Low complexity" evidence="1">
    <location>
        <begin position="201"/>
        <end position="220"/>
    </location>
</feature>
<feature type="compositionally biased region" description="Low complexity" evidence="1">
    <location>
        <begin position="659"/>
        <end position="682"/>
    </location>
</feature>
<dbReference type="InterPro" id="IPR005036">
    <property type="entry name" value="CBM21_dom"/>
</dbReference>
<dbReference type="GO" id="GO:0000164">
    <property type="term" value="C:protein phosphatase type 1 complex"/>
    <property type="evidence" value="ECO:0007669"/>
    <property type="project" value="TreeGrafter"/>
</dbReference>
<dbReference type="EMBL" id="KN817580">
    <property type="protein sequence ID" value="KJA19209.1"/>
    <property type="molecule type" value="Genomic_DNA"/>
</dbReference>
<organism evidence="3 4">
    <name type="scientific">Hypholoma sublateritium (strain FD-334 SS-4)</name>
    <dbReference type="NCBI Taxonomy" id="945553"/>
    <lineage>
        <taxon>Eukaryota</taxon>
        <taxon>Fungi</taxon>
        <taxon>Dikarya</taxon>
        <taxon>Basidiomycota</taxon>
        <taxon>Agaricomycotina</taxon>
        <taxon>Agaricomycetes</taxon>
        <taxon>Agaricomycetidae</taxon>
        <taxon>Agaricales</taxon>
        <taxon>Agaricineae</taxon>
        <taxon>Strophariaceae</taxon>
        <taxon>Hypholoma</taxon>
    </lineage>
</organism>
<dbReference type="STRING" id="945553.A0A0D2NK18"/>
<evidence type="ECO:0000313" key="4">
    <source>
        <dbReference type="Proteomes" id="UP000054270"/>
    </source>
</evidence>
<name>A0A0D2NK18_HYPSF</name>
<dbReference type="Proteomes" id="UP000054270">
    <property type="component" value="Unassembled WGS sequence"/>
</dbReference>
<feature type="compositionally biased region" description="Low complexity" evidence="1">
    <location>
        <begin position="137"/>
        <end position="148"/>
    </location>
</feature>
<feature type="region of interest" description="Disordered" evidence="1">
    <location>
        <begin position="63"/>
        <end position="148"/>
    </location>
</feature>
<evidence type="ECO:0000259" key="2">
    <source>
        <dbReference type="PROSITE" id="PS51159"/>
    </source>
</evidence>
<sequence length="1029" mass="107999">MECALQNFSPFRGCVTPLSRNRREARSARSIGDASKERGTAKTWPRSFCAAYLRATIDVTLSHSLPPMPYSTPSQGRPGHRRSYSHIAAPPAYASTTPALPRRKTHDEPPKFQLGRDDDDDSSADEAAPKDDDGRALPPLRLKLKPSPFDAVPFPRTASPLPVQSSLPFPHVRVASEDGPRPVDPRLVRPSVARTSSSPILLSNGKPLKSSLKGSSSSPNIPFPPQSLVPSIMFPDLHSRHQRARSAPSTPRLEHIDLAAPASPQSDSTPPSPTYFPQKNVHFPSQEEGGLATVRVFNRSAKPASLSRLGEETETETEGESSATGWGGPRANSWGPRSGSSRAYPRPSYNFPVLSGAAPARHSPLAHEIEKVLSVDIANSSPIPARGAQNGDGNIYLESMGFLRQGPQDPSPKRPLTLTGTMLVRNVTYQKTVAIRFTMDDWHTTNDVVARHEKSLAALPGRFVRGASGALDAPKERVCSPYAVDSIGDAVVAVGDAPAWDRFRFDINLEDYADALETRTMWLVGRYSAASVAQPSEATSPAAPMEWWDNNMGANYRVGFERKEQSSDQMYKRGVIVSAPPAYLPTRPTATSPPPKSYPAPPQMSASISLPLSLSEQRQQQQQYAEQKQRQAAMTQSTMAHLKKLNLMNYAAPAPYTPTESSRAISISSVDSSSTSTSTDSTPLQTPTQGNDESVYVQKSSDQDLDVNVLQEDGAINATWGAASMAMENGFPATFLPSESGASTPTAASVMEATSELSTSPPFSAMGGDALPAAAAAKRGALYWPWGSFASQETTTPTEATHDVRLTAPVASLLSDIKDKSTASGLGQLAVPQRRKHHPAAAPDAGARVNFTLGGSSSSGSDSGSPASRRRAAAAAVGSAINAPQPVSAAAASYGPASWGMRPGSPRPPMAGNASPPYPGSPKRFLSPAPLPGPPSGVRSPIAGGARSPLRLSPVNSSAALGGAEGGVAGGALGGVGGGAGAAGQDDAVYQAFVRQWCFAQAPGPTVGASVGASGAAAVGTPIPEGVNV</sequence>
<feature type="domain" description="CBM21" evidence="2">
    <location>
        <begin position="389"/>
        <end position="559"/>
    </location>
</feature>
<feature type="region of interest" description="Disordered" evidence="1">
    <location>
        <begin position="582"/>
        <end position="636"/>
    </location>
</feature>
<protein>
    <submittedName>
        <fullName evidence="3">Carbohydrate-binding module family 21 protein</fullName>
    </submittedName>
</protein>
<accession>A0A0D2NK18</accession>
<dbReference type="InterPro" id="IPR038175">
    <property type="entry name" value="CBM21_dom_sf"/>
</dbReference>
<dbReference type="GO" id="GO:0005979">
    <property type="term" value="P:regulation of glycogen biosynthetic process"/>
    <property type="evidence" value="ECO:0007669"/>
    <property type="project" value="TreeGrafter"/>
</dbReference>